<dbReference type="AlphaFoldDB" id="A0A9N9CFR0"/>
<name>A0A9N9CFR0_9GLOM</name>
<protein>
    <submittedName>
        <fullName evidence="2">991_t:CDS:1</fullName>
    </submittedName>
</protein>
<dbReference type="Pfam" id="PF01764">
    <property type="entry name" value="Lipase_3"/>
    <property type="match status" value="1"/>
</dbReference>
<evidence type="ECO:0000313" key="3">
    <source>
        <dbReference type="Proteomes" id="UP000789405"/>
    </source>
</evidence>
<dbReference type="InterPro" id="IPR002921">
    <property type="entry name" value="Fungal_lipase-type"/>
</dbReference>
<dbReference type="InterPro" id="IPR029058">
    <property type="entry name" value="AB_hydrolase_fold"/>
</dbReference>
<organism evidence="2 3">
    <name type="scientific">Dentiscutata erythropus</name>
    <dbReference type="NCBI Taxonomy" id="1348616"/>
    <lineage>
        <taxon>Eukaryota</taxon>
        <taxon>Fungi</taxon>
        <taxon>Fungi incertae sedis</taxon>
        <taxon>Mucoromycota</taxon>
        <taxon>Glomeromycotina</taxon>
        <taxon>Glomeromycetes</taxon>
        <taxon>Diversisporales</taxon>
        <taxon>Gigasporaceae</taxon>
        <taxon>Dentiscutata</taxon>
    </lineage>
</organism>
<dbReference type="SUPFAM" id="SSF53474">
    <property type="entry name" value="alpha/beta-Hydrolases"/>
    <property type="match status" value="1"/>
</dbReference>
<dbReference type="PANTHER" id="PTHR45856:SF24">
    <property type="entry name" value="FUNGAL LIPASE-LIKE DOMAIN-CONTAINING PROTEIN"/>
    <property type="match status" value="1"/>
</dbReference>
<accession>A0A9N9CFR0</accession>
<reference evidence="2" key="1">
    <citation type="submission" date="2021-06" db="EMBL/GenBank/DDBJ databases">
        <authorList>
            <person name="Kallberg Y."/>
            <person name="Tangrot J."/>
            <person name="Rosling A."/>
        </authorList>
    </citation>
    <scope>NUCLEOTIDE SEQUENCE</scope>
    <source>
        <strain evidence="2">MA453B</strain>
    </source>
</reference>
<dbReference type="Proteomes" id="UP000789405">
    <property type="component" value="Unassembled WGS sequence"/>
</dbReference>
<dbReference type="EMBL" id="CAJVPY010003788">
    <property type="protein sequence ID" value="CAG8601926.1"/>
    <property type="molecule type" value="Genomic_DNA"/>
</dbReference>
<keyword evidence="3" id="KW-1185">Reference proteome</keyword>
<sequence length="161" mass="18189">MLEALDIAQEFAPYPVPALYTFNSPRVGNPDFAMYVNQQLPFIRRVVYKGDPVSHFPPKIVFNCHTLVETALCDSVAFVFTWKLLPLEILECASLFGDIWASVFQGNIAAYAISFWEHPGVEIWLPNSNPASTVTSKLVFFIIIVVVKRRHAMTDLVTVRN</sequence>
<evidence type="ECO:0000313" key="2">
    <source>
        <dbReference type="EMBL" id="CAG8601926.1"/>
    </source>
</evidence>
<dbReference type="GO" id="GO:0006629">
    <property type="term" value="P:lipid metabolic process"/>
    <property type="evidence" value="ECO:0007669"/>
    <property type="project" value="InterPro"/>
</dbReference>
<dbReference type="PANTHER" id="PTHR45856">
    <property type="entry name" value="ALPHA/BETA-HYDROLASES SUPERFAMILY PROTEIN"/>
    <property type="match status" value="1"/>
</dbReference>
<dbReference type="OrthoDB" id="426718at2759"/>
<dbReference type="Gene3D" id="3.40.50.1820">
    <property type="entry name" value="alpha/beta hydrolase"/>
    <property type="match status" value="1"/>
</dbReference>
<dbReference type="InterPro" id="IPR051218">
    <property type="entry name" value="Sec_MonoDiacylglyc_Lipase"/>
</dbReference>
<evidence type="ECO:0000259" key="1">
    <source>
        <dbReference type="Pfam" id="PF01764"/>
    </source>
</evidence>
<proteinExistence type="predicted"/>
<comment type="caution">
    <text evidence="2">The sequence shown here is derived from an EMBL/GenBank/DDBJ whole genome shotgun (WGS) entry which is preliminary data.</text>
</comment>
<feature type="domain" description="Fungal lipase-type" evidence="1">
    <location>
        <begin position="4"/>
        <end position="59"/>
    </location>
</feature>
<gene>
    <name evidence="2" type="ORF">DERYTH_LOCUS7687</name>
</gene>